<dbReference type="PANTHER" id="PTHR21494:SF0">
    <property type="entry name" value="ACTIVATING SIGNAL COINTEGRATOR 1 COMPLEX SUBUNIT 2"/>
    <property type="match status" value="1"/>
</dbReference>
<evidence type="ECO:0000256" key="1">
    <source>
        <dbReference type="SAM" id="MobiDB-lite"/>
    </source>
</evidence>
<protein>
    <recommendedName>
        <fullName evidence="2">CUE domain-containing protein</fullName>
    </recommendedName>
</protein>
<dbReference type="Gene3D" id="1.10.8.10">
    <property type="entry name" value="DNA helicase RuvA subunit, C-terminal domain"/>
    <property type="match status" value="1"/>
</dbReference>
<dbReference type="EMBL" id="JAFNEN010000717">
    <property type="protein sequence ID" value="KAG8178093.1"/>
    <property type="molecule type" value="Genomic_DNA"/>
</dbReference>
<keyword evidence="4" id="KW-1185">Reference proteome</keyword>
<gene>
    <name evidence="3" type="ORF">JTE90_017442</name>
</gene>
<feature type="compositionally biased region" description="Low complexity" evidence="1">
    <location>
        <begin position="699"/>
        <end position="713"/>
    </location>
</feature>
<dbReference type="GO" id="GO:0006355">
    <property type="term" value="P:regulation of DNA-templated transcription"/>
    <property type="evidence" value="ECO:0007669"/>
    <property type="project" value="TreeGrafter"/>
</dbReference>
<feature type="compositionally biased region" description="Acidic residues" evidence="1">
    <location>
        <begin position="660"/>
        <end position="669"/>
    </location>
</feature>
<dbReference type="AlphaFoldDB" id="A0AAV6U2C0"/>
<organism evidence="3 4">
    <name type="scientific">Oedothorax gibbosus</name>
    <dbReference type="NCBI Taxonomy" id="931172"/>
    <lineage>
        <taxon>Eukaryota</taxon>
        <taxon>Metazoa</taxon>
        <taxon>Ecdysozoa</taxon>
        <taxon>Arthropoda</taxon>
        <taxon>Chelicerata</taxon>
        <taxon>Arachnida</taxon>
        <taxon>Araneae</taxon>
        <taxon>Araneomorphae</taxon>
        <taxon>Entelegynae</taxon>
        <taxon>Araneoidea</taxon>
        <taxon>Linyphiidae</taxon>
        <taxon>Erigoninae</taxon>
        <taxon>Oedothorax</taxon>
    </lineage>
</organism>
<evidence type="ECO:0000259" key="2">
    <source>
        <dbReference type="PROSITE" id="PS51140"/>
    </source>
</evidence>
<dbReference type="InterPro" id="IPR041800">
    <property type="entry name" value="ASCC2_CUE"/>
</dbReference>
<sequence length="747" mass="86382">MAHAKEIDLDIPDEPLDTRVIVLHKNGTQSVKPALHIGFMENRNYVHFIAPPIFPNNTGPNTAEEEEWLENIAFLKEDLQWILKLPYHRFWSQVIYDESLHKCLESYLSQSPRDYDLVGLHLKDELLVPLKNIHKLVFLVYLRMSTYKESKNNHMTPEAFGNIIYDNFIFDVPKLMDLSALYGLHNLAIVSKMVQNIFSTQYKYNEDLNKTSQVVLEAFSSIEETLSMNLAEMQSTCTTTHQTNGVNTKKGFSISSFHDFINYITDVSATLHSFLEVYPEACQVFFQNGAAVRIATFYENAFPAIEREVSRRQKQNENERLIEDIKRKVCLSKTLLIQNFRGIVNYCCIQNILNSKLSEGRNGLTENPHSERFLDTFTEMVTEKNFLHDYNLLYPFETDLELFNEIGIVLDPQRLNYIFTSIHDSVETFPDSVKSSIVNGARPKVKKRDIVKGSNNTLQNAVDILRGEDFHSRRAENEGPSEKQINSLIQNVLDVFPELGGGFIEKCLEHFHYDHERVIDVLITDSLPDHLISMNRNLTRETDLEEEECSTNIVNNYSVLSERKNIFDNDEFDIFSRKDVDMEKIHIGKKDKTPMTYESLTKDPESEFLKQLTLDYSSEEPKYDDNFDLYEDEYDDTYDSVVLGVSEPIVEGFLDKESADTEDQNEEPSEPTRDASKDFCMNPEDIRAKRQQAWESKQSSRGYSRGRGASSSSDQNRQNKDRNKARVGNHNRRSQSDWKKSRGMMPS</sequence>
<dbReference type="CDD" id="cd14364">
    <property type="entry name" value="CUE_ASCC2"/>
    <property type="match status" value="1"/>
</dbReference>
<evidence type="ECO:0000313" key="4">
    <source>
        <dbReference type="Proteomes" id="UP000827092"/>
    </source>
</evidence>
<proteinExistence type="predicted"/>
<name>A0AAV6U2C0_9ARAC</name>
<dbReference type="Proteomes" id="UP000827092">
    <property type="component" value="Unassembled WGS sequence"/>
</dbReference>
<dbReference type="InterPro" id="IPR009060">
    <property type="entry name" value="UBA-like_sf"/>
</dbReference>
<dbReference type="InterPro" id="IPR003892">
    <property type="entry name" value="CUE"/>
</dbReference>
<dbReference type="SUPFAM" id="SSF46934">
    <property type="entry name" value="UBA-like"/>
    <property type="match status" value="1"/>
</dbReference>
<evidence type="ECO:0000313" key="3">
    <source>
        <dbReference type="EMBL" id="KAG8178093.1"/>
    </source>
</evidence>
<dbReference type="GO" id="GO:0043130">
    <property type="term" value="F:ubiquitin binding"/>
    <property type="evidence" value="ECO:0007669"/>
    <property type="project" value="InterPro"/>
</dbReference>
<comment type="caution">
    <text evidence="3">The sequence shown here is derived from an EMBL/GenBank/DDBJ whole genome shotgun (WGS) entry which is preliminary data.</text>
</comment>
<reference evidence="3 4" key="1">
    <citation type="journal article" date="2022" name="Nat. Ecol. Evol.">
        <title>A masculinizing supergene underlies an exaggerated male reproductive morph in a spider.</title>
        <authorList>
            <person name="Hendrickx F."/>
            <person name="De Corte Z."/>
            <person name="Sonet G."/>
            <person name="Van Belleghem S.M."/>
            <person name="Kostlbacher S."/>
            <person name="Vangestel C."/>
        </authorList>
    </citation>
    <scope>NUCLEOTIDE SEQUENCE [LARGE SCALE GENOMIC DNA]</scope>
    <source>
        <strain evidence="3">W744_W776</strain>
    </source>
</reference>
<feature type="domain" description="CUE" evidence="2">
    <location>
        <begin position="484"/>
        <end position="527"/>
    </location>
</feature>
<dbReference type="PANTHER" id="PTHR21494">
    <property type="entry name" value="ACTIVATING SIGNAL COINTEGRATOR 1 COMPLEX SUBUNIT 2 ASC-1 COMPLEX SUBUNIT P100"/>
    <property type="match status" value="1"/>
</dbReference>
<dbReference type="InterPro" id="IPR052586">
    <property type="entry name" value="ASCC2"/>
</dbReference>
<dbReference type="PROSITE" id="PS51140">
    <property type="entry name" value="CUE"/>
    <property type="match status" value="1"/>
</dbReference>
<feature type="region of interest" description="Disordered" evidence="1">
    <location>
        <begin position="655"/>
        <end position="747"/>
    </location>
</feature>
<accession>A0AAV6U2C0</accession>